<dbReference type="OrthoDB" id="5184628at2"/>
<dbReference type="GO" id="GO:0003677">
    <property type="term" value="F:DNA binding"/>
    <property type="evidence" value="ECO:0007669"/>
    <property type="project" value="InterPro"/>
</dbReference>
<dbReference type="EMBL" id="RCDB01000002">
    <property type="protein sequence ID" value="RLK49435.1"/>
    <property type="molecule type" value="Genomic_DNA"/>
</dbReference>
<proteinExistence type="inferred from homology"/>
<dbReference type="AlphaFoldDB" id="A0A498C1F4"/>
<keyword evidence="2" id="KW-1277">Toxin-antitoxin system</keyword>
<dbReference type="Proteomes" id="UP000273158">
    <property type="component" value="Unassembled WGS sequence"/>
</dbReference>
<comment type="similarity">
    <text evidence="1">Belongs to the PemK/MazF family.</text>
</comment>
<dbReference type="Gene3D" id="2.30.30.110">
    <property type="match status" value="1"/>
</dbReference>
<evidence type="ECO:0000256" key="2">
    <source>
        <dbReference type="ARBA" id="ARBA00022649"/>
    </source>
</evidence>
<organism evidence="3 4">
    <name type="scientific">Microbacterium telephonicum</name>
    <dbReference type="NCBI Taxonomy" id="1714841"/>
    <lineage>
        <taxon>Bacteria</taxon>
        <taxon>Bacillati</taxon>
        <taxon>Actinomycetota</taxon>
        <taxon>Actinomycetes</taxon>
        <taxon>Micrococcales</taxon>
        <taxon>Microbacteriaceae</taxon>
        <taxon>Microbacterium</taxon>
    </lineage>
</organism>
<dbReference type="Pfam" id="PF02452">
    <property type="entry name" value="PemK_toxin"/>
    <property type="match status" value="1"/>
</dbReference>
<sequence length="170" mass="18410">MGLFSWIGRLLGGSQRAARNAARRSTTVGSGSATRQVTDPGKLAVRLRYAPLRNGGADAGEIVWGWVPFAESPSEGKDRPLLVVAPQDASRVYAVKLTSKAPTSPAAIARHVSIGTGPCDRRRRESWANLDQLYSVHVRGIRREASALDKGTFARVAATLAKRYGWRNEV</sequence>
<evidence type="ECO:0000256" key="1">
    <source>
        <dbReference type="ARBA" id="ARBA00007521"/>
    </source>
</evidence>
<reference evidence="3 4" key="1">
    <citation type="journal article" date="2015" name="Stand. Genomic Sci.">
        <title>Genomic Encyclopedia of Bacterial and Archaeal Type Strains, Phase III: the genomes of soil and plant-associated and newly described type strains.</title>
        <authorList>
            <person name="Whitman W.B."/>
            <person name="Woyke T."/>
            <person name="Klenk H.P."/>
            <person name="Zhou Y."/>
            <person name="Lilburn T.G."/>
            <person name="Beck B.J."/>
            <person name="De Vos P."/>
            <person name="Vandamme P."/>
            <person name="Eisen J.A."/>
            <person name="Garrity G."/>
            <person name="Hugenholtz P."/>
            <person name="Kyrpides N.C."/>
        </authorList>
    </citation>
    <scope>NUCLEOTIDE SEQUENCE [LARGE SCALE GENOMIC DNA]</scope>
    <source>
        <strain evidence="3 4">S2T63</strain>
    </source>
</reference>
<keyword evidence="4" id="KW-1185">Reference proteome</keyword>
<dbReference type="RefSeq" id="WP_158597314.1">
    <property type="nucleotide sequence ID" value="NZ_RCDB01000002.1"/>
</dbReference>
<comment type="caution">
    <text evidence="3">The sequence shown here is derived from an EMBL/GenBank/DDBJ whole genome shotgun (WGS) entry which is preliminary data.</text>
</comment>
<dbReference type="InterPro" id="IPR011067">
    <property type="entry name" value="Plasmid_toxin/cell-grow_inhib"/>
</dbReference>
<accession>A0A498C1F4</accession>
<dbReference type="InterPro" id="IPR003477">
    <property type="entry name" value="PemK-like"/>
</dbReference>
<gene>
    <name evidence="3" type="ORF">C7474_1589</name>
</gene>
<evidence type="ECO:0000313" key="4">
    <source>
        <dbReference type="Proteomes" id="UP000273158"/>
    </source>
</evidence>
<protein>
    <submittedName>
        <fullName evidence="3">PemK-like, MazF-like toxin of type II toxin-antitoxin system</fullName>
    </submittedName>
</protein>
<dbReference type="SUPFAM" id="SSF50118">
    <property type="entry name" value="Cell growth inhibitor/plasmid maintenance toxic component"/>
    <property type="match status" value="1"/>
</dbReference>
<evidence type="ECO:0000313" key="3">
    <source>
        <dbReference type="EMBL" id="RLK49435.1"/>
    </source>
</evidence>
<name>A0A498C1F4_9MICO</name>